<organism evidence="3 4">
    <name type="scientific">Brevibacillus borstelensis AK1</name>
    <dbReference type="NCBI Taxonomy" id="1300222"/>
    <lineage>
        <taxon>Bacteria</taxon>
        <taxon>Bacillati</taxon>
        <taxon>Bacillota</taxon>
        <taxon>Bacilli</taxon>
        <taxon>Bacillales</taxon>
        <taxon>Paenibacillaceae</taxon>
        <taxon>Brevibacillus</taxon>
    </lineage>
</organism>
<sequence length="409" mass="46224">MKRVLTFLMAVMLFVTVVPFVSASTTFSDVPRSHWAYKEIQAMASKGIIKGYEDGKFRPNNKVTRAEFAKIMIAAAGVDIHKQKVSQTFQDVPRNHWAFYYVEYAKPYLTGYKSGNKYTYKPDQYAVREDIAVALVRLLGYDRTHKADLSVLKRFNDDDRISAALRPYVAISIQTDLMKGSNNYFRPQDAITRAEAASLLYRALLDREDDETKVVFPSPDKPTPELPTSVSDNFSSEELKNWDTDNAVGTWGVINKQATATTTDRKLEHFFLPLIWNEKANTDHFEMSVDVNANGTNGLGGLYFNAKDGKAHVVFLNKDRVTLATVDDVNDDDFDTIASGSYKLKGTNKLKIVVKDDAVSIYMNNQYLFGQEKLKLSNTQLGLYLQKDATKDAPRKLTSLDNFTFKVLD</sequence>
<dbReference type="Gene3D" id="2.60.120.560">
    <property type="entry name" value="Exo-inulinase, domain 1"/>
    <property type="match status" value="1"/>
</dbReference>
<keyword evidence="4" id="KW-1185">Reference proteome</keyword>
<dbReference type="InterPro" id="IPR051465">
    <property type="entry name" value="Cell_Envelope_Struct_Comp"/>
</dbReference>
<dbReference type="STRING" id="1300222.I532_00710"/>
<dbReference type="PANTHER" id="PTHR43308">
    <property type="entry name" value="OUTER MEMBRANE PROTEIN ALPHA-RELATED"/>
    <property type="match status" value="1"/>
</dbReference>
<evidence type="ECO:0000256" key="1">
    <source>
        <dbReference type="SAM" id="SignalP"/>
    </source>
</evidence>
<dbReference type="AlphaFoldDB" id="M8DKT3"/>
<feature type="domain" description="SLH" evidence="2">
    <location>
        <begin position="152"/>
        <end position="214"/>
    </location>
</feature>
<accession>M8DKT3</accession>
<dbReference type="PANTHER" id="PTHR43308:SF5">
    <property type="entry name" value="S-LAYER PROTEIN _ PEPTIDOGLYCAN ENDO-BETA-N-ACETYLGLUCOSAMINIDASE"/>
    <property type="match status" value="1"/>
</dbReference>
<reference evidence="3 4" key="1">
    <citation type="submission" date="2013-03" db="EMBL/GenBank/DDBJ databases">
        <title>Assembly of a new bacterial strain Brevibacillus borstelensis AK1.</title>
        <authorList>
            <person name="Rajan I."/>
            <person name="PoliReddy D."/>
            <person name="Sugumar T."/>
            <person name="Rathinam K."/>
            <person name="Alqarawi S."/>
            <person name="Khalil A.B."/>
            <person name="Sivakumar N."/>
        </authorList>
    </citation>
    <scope>NUCLEOTIDE SEQUENCE [LARGE SCALE GENOMIC DNA]</scope>
    <source>
        <strain evidence="3 4">AK1</strain>
    </source>
</reference>
<evidence type="ECO:0000313" key="3">
    <source>
        <dbReference type="EMBL" id="EMT54082.1"/>
    </source>
</evidence>
<dbReference type="GeneID" id="89499492"/>
<dbReference type="EMBL" id="APBN01000001">
    <property type="protein sequence ID" value="EMT54082.1"/>
    <property type="molecule type" value="Genomic_DNA"/>
</dbReference>
<protein>
    <recommendedName>
        <fullName evidence="2">SLH domain-containing protein</fullName>
    </recommendedName>
</protein>
<feature type="signal peptide" evidence="1">
    <location>
        <begin position="1"/>
        <end position="23"/>
    </location>
</feature>
<gene>
    <name evidence="3" type="ORF">I532_00710</name>
</gene>
<keyword evidence="1" id="KW-0732">Signal</keyword>
<name>M8DKT3_9BACL</name>
<feature type="domain" description="SLH" evidence="2">
    <location>
        <begin position="23"/>
        <end position="86"/>
    </location>
</feature>
<evidence type="ECO:0000259" key="2">
    <source>
        <dbReference type="PROSITE" id="PS51272"/>
    </source>
</evidence>
<evidence type="ECO:0000313" key="4">
    <source>
        <dbReference type="Proteomes" id="UP000012081"/>
    </source>
</evidence>
<dbReference type="OrthoDB" id="5845122at2"/>
<dbReference type="Pfam" id="PF00395">
    <property type="entry name" value="SLH"/>
    <property type="match status" value="2"/>
</dbReference>
<dbReference type="PROSITE" id="PS51272">
    <property type="entry name" value="SLH"/>
    <property type="match status" value="3"/>
</dbReference>
<comment type="caution">
    <text evidence="3">The sequence shown here is derived from an EMBL/GenBank/DDBJ whole genome shotgun (WGS) entry which is preliminary data.</text>
</comment>
<dbReference type="PATRIC" id="fig|1300222.3.peg.150"/>
<dbReference type="RefSeq" id="WP_003385760.1">
    <property type="nucleotide sequence ID" value="NZ_APBN01000001.1"/>
</dbReference>
<proteinExistence type="predicted"/>
<feature type="domain" description="SLH" evidence="2">
    <location>
        <begin position="87"/>
        <end position="149"/>
    </location>
</feature>
<dbReference type="Proteomes" id="UP000012081">
    <property type="component" value="Unassembled WGS sequence"/>
</dbReference>
<dbReference type="InterPro" id="IPR001119">
    <property type="entry name" value="SLH_dom"/>
</dbReference>
<feature type="chain" id="PRO_5004095376" description="SLH domain-containing protein" evidence="1">
    <location>
        <begin position="24"/>
        <end position="409"/>
    </location>
</feature>